<dbReference type="SUPFAM" id="SSF47413">
    <property type="entry name" value="lambda repressor-like DNA-binding domains"/>
    <property type="match status" value="1"/>
</dbReference>
<dbReference type="CDD" id="cd00093">
    <property type="entry name" value="HTH_XRE"/>
    <property type="match status" value="1"/>
</dbReference>
<proteinExistence type="predicted"/>
<evidence type="ECO:0000259" key="1">
    <source>
        <dbReference type="PROSITE" id="PS50943"/>
    </source>
</evidence>
<feature type="domain" description="HTH cro/C1-type" evidence="1">
    <location>
        <begin position="13"/>
        <end position="66"/>
    </location>
</feature>
<dbReference type="InterPro" id="IPR011990">
    <property type="entry name" value="TPR-like_helical_dom_sf"/>
</dbReference>
<organism evidence="2 3">
    <name type="scientific">Polycladomyces subterraneus</name>
    <dbReference type="NCBI Taxonomy" id="1016997"/>
    <lineage>
        <taxon>Bacteria</taxon>
        <taxon>Bacillati</taxon>
        <taxon>Bacillota</taxon>
        <taxon>Bacilli</taxon>
        <taxon>Bacillales</taxon>
        <taxon>Thermoactinomycetaceae</taxon>
        <taxon>Polycladomyces</taxon>
    </lineage>
</organism>
<dbReference type="EMBL" id="JANRHH010000019">
    <property type="protein sequence ID" value="MDN4593030.1"/>
    <property type="molecule type" value="Genomic_DNA"/>
</dbReference>
<dbReference type="Pfam" id="PF01381">
    <property type="entry name" value="HTH_3"/>
    <property type="match status" value="1"/>
</dbReference>
<name>A0ABT8IJQ8_9BACL</name>
<comment type="caution">
    <text evidence="2">The sequence shown here is derived from an EMBL/GenBank/DDBJ whole genome shotgun (WGS) entry which is preliminary data.</text>
</comment>
<reference evidence="2" key="1">
    <citation type="submission" date="2022-08" db="EMBL/GenBank/DDBJ databases">
        <title>Polycladomyces zharkentsis sp. nov., a novel thermophilic CMC and starch-degrading bacterium isolated from a geothermal spring in Kazakhstan.</title>
        <authorList>
            <person name="Mashzhan A."/>
            <person name="Kistaubaeva A."/>
            <person name="Javier-Lopez R."/>
            <person name="Birkeland N.-K."/>
        </authorList>
    </citation>
    <scope>NUCLEOTIDE SEQUENCE</scope>
    <source>
        <strain evidence="2">KSR 13</strain>
    </source>
</reference>
<dbReference type="InterPro" id="IPR001387">
    <property type="entry name" value="Cro/C1-type_HTH"/>
</dbReference>
<dbReference type="InterPro" id="IPR010982">
    <property type="entry name" value="Lambda_DNA-bd_dom_sf"/>
</dbReference>
<keyword evidence="3" id="KW-1185">Reference proteome</keyword>
<protein>
    <submittedName>
        <fullName evidence="2">Helix-turn-helix transcriptional regulator</fullName>
    </submittedName>
</protein>
<dbReference type="Proteomes" id="UP001174196">
    <property type="component" value="Unassembled WGS sequence"/>
</dbReference>
<dbReference type="PROSITE" id="PS50943">
    <property type="entry name" value="HTH_CROC1"/>
    <property type="match status" value="1"/>
</dbReference>
<evidence type="ECO:0000313" key="2">
    <source>
        <dbReference type="EMBL" id="MDN4593030.1"/>
    </source>
</evidence>
<gene>
    <name evidence="2" type="ORF">NWF35_03790</name>
</gene>
<accession>A0ABT8IJQ8</accession>
<dbReference type="Gene3D" id="1.25.40.10">
    <property type="entry name" value="Tetratricopeptide repeat domain"/>
    <property type="match status" value="1"/>
</dbReference>
<sequence>MKEFDVIQVGNVIRKVRKNKNLRLEDLADENISPATVSNIERGVPHVSPDKPLYLLDKLGLTLEQIPQLLECETHKENKLLIRLMAIESSIGYGDSRELLSELDGLGIGDDHKFAPTVYYLKGKCHVADGNWKKAEKALYNESDWPVTTRRKKSTTSKLLHSVS</sequence>
<evidence type="ECO:0000313" key="3">
    <source>
        <dbReference type="Proteomes" id="UP001174196"/>
    </source>
</evidence>
<dbReference type="SMART" id="SM00530">
    <property type="entry name" value="HTH_XRE"/>
    <property type="match status" value="1"/>
</dbReference>
<dbReference type="RefSeq" id="WP_301237745.1">
    <property type="nucleotide sequence ID" value="NZ_JANRHH010000019.1"/>
</dbReference>